<sequence length="152" mass="17876">MTQEEYNLLDIDFAHCPGSHCGKANECFRHVAYQMLANCTRDRYMVTNPNVITGKPNCPLFISNRKERYAWGISHIFDNVRASDLRGVRLSVMQCFGAATYYHVKEQLRAITEEEQQDVRDAFTENGYDGQSIEFDRYEEHYPVLMRMKRYK</sequence>
<organism evidence="1 2">
    <name type="scientific">Prevotella vespertina</name>
    <dbReference type="NCBI Taxonomy" id="2608404"/>
    <lineage>
        <taxon>Bacteria</taxon>
        <taxon>Pseudomonadati</taxon>
        <taxon>Bacteroidota</taxon>
        <taxon>Bacteroidia</taxon>
        <taxon>Bacteroidales</taxon>
        <taxon>Prevotellaceae</taxon>
        <taxon>Prevotella</taxon>
    </lineage>
</organism>
<keyword evidence="2" id="KW-1185">Reference proteome</keyword>
<gene>
    <name evidence="1" type="ORF">F0475_03390</name>
</gene>
<comment type="caution">
    <text evidence="1">The sequence shown here is derived from an EMBL/GenBank/DDBJ whole genome shotgun (WGS) entry which is preliminary data.</text>
</comment>
<dbReference type="Pfam" id="PF19555">
    <property type="entry name" value="DUF6078"/>
    <property type="match status" value="1"/>
</dbReference>
<accession>A0A7C9HDE7</accession>
<dbReference type="Proteomes" id="UP000482295">
    <property type="component" value="Unassembled WGS sequence"/>
</dbReference>
<evidence type="ECO:0000313" key="1">
    <source>
        <dbReference type="EMBL" id="MUL27370.1"/>
    </source>
</evidence>
<dbReference type="InterPro" id="IPR045724">
    <property type="entry name" value="DUF6078"/>
</dbReference>
<dbReference type="AlphaFoldDB" id="A0A7C9HDE7"/>
<dbReference type="RefSeq" id="WP_004382677.1">
    <property type="nucleotide sequence ID" value="NZ_VVIQ01000003.1"/>
</dbReference>
<evidence type="ECO:0000313" key="2">
    <source>
        <dbReference type="Proteomes" id="UP000482295"/>
    </source>
</evidence>
<protein>
    <submittedName>
        <fullName evidence="1">Uncharacterized protein</fullName>
    </submittedName>
</protein>
<name>A0A7C9HDE7_9BACT</name>
<dbReference type="EMBL" id="VVIQ01000003">
    <property type="protein sequence ID" value="MUL27370.1"/>
    <property type="molecule type" value="Genomic_DNA"/>
</dbReference>
<proteinExistence type="predicted"/>
<reference evidence="1 2" key="1">
    <citation type="submission" date="2019-09" db="EMBL/GenBank/DDBJ databases">
        <title>Prevotella A2879 sp. nov., isolated from an abscess of a patient.</title>
        <authorList>
            <person name="Buhl M."/>
            <person name="Oberhettinger P."/>
        </authorList>
    </citation>
    <scope>NUCLEOTIDE SEQUENCE [LARGE SCALE GENOMIC DNA]</scope>
    <source>
        <strain evidence="1 2">A2879</strain>
    </source>
</reference>